<dbReference type="CDD" id="cd04301">
    <property type="entry name" value="NAT_SF"/>
    <property type="match status" value="1"/>
</dbReference>
<dbReference type="PROSITE" id="PS51186">
    <property type="entry name" value="GNAT"/>
    <property type="match status" value="1"/>
</dbReference>
<dbReference type="AlphaFoldDB" id="A0A9P9WN20"/>
<gene>
    <name evidence="2" type="ORF">JX265_005721</name>
</gene>
<dbReference type="Proteomes" id="UP000829685">
    <property type="component" value="Unassembled WGS sequence"/>
</dbReference>
<dbReference type="Gene3D" id="3.40.630.30">
    <property type="match status" value="1"/>
</dbReference>
<sequence>MIKPVDPFHSKRLLYRAIEDNADDENFIYEVQRDAEAQSGSQFSILTPESKKTSNRFKQYLLEQPLLAVIFCLPSDVSRPDGQAPTPVGIISLRGLTPTSAQHRYSYISIDVLRPYRGQGYGSEAIEWILGYGFQMANLHRIGIETFSYNTGAMKLYEKLGFRPEGCRREEVWFDGGWHDHITFGMLENEWREKMQKEQKGWRV</sequence>
<name>A0A9P9WN20_9PEZI</name>
<comment type="caution">
    <text evidence="2">The sequence shown here is derived from an EMBL/GenBank/DDBJ whole genome shotgun (WGS) entry which is preliminary data.</text>
</comment>
<proteinExistence type="predicted"/>
<dbReference type="InterPro" id="IPR000182">
    <property type="entry name" value="GNAT_dom"/>
</dbReference>
<protein>
    <recommendedName>
        <fullName evidence="1">N-acetyltransferase domain-containing protein</fullName>
    </recommendedName>
</protein>
<evidence type="ECO:0000313" key="3">
    <source>
        <dbReference type="Proteomes" id="UP000829685"/>
    </source>
</evidence>
<dbReference type="OrthoDB" id="64477at2759"/>
<keyword evidence="3" id="KW-1185">Reference proteome</keyword>
<accession>A0A9P9WN20</accession>
<dbReference type="InterPro" id="IPR016181">
    <property type="entry name" value="Acyl_CoA_acyltransferase"/>
</dbReference>
<evidence type="ECO:0000313" key="2">
    <source>
        <dbReference type="EMBL" id="KAI1871735.1"/>
    </source>
</evidence>
<feature type="domain" description="N-acetyltransferase" evidence="1">
    <location>
        <begin position="13"/>
        <end position="185"/>
    </location>
</feature>
<dbReference type="SUPFAM" id="SSF55729">
    <property type="entry name" value="Acyl-CoA N-acyltransferases (Nat)"/>
    <property type="match status" value="1"/>
</dbReference>
<organism evidence="2 3">
    <name type="scientific">Neoarthrinium moseri</name>
    <dbReference type="NCBI Taxonomy" id="1658444"/>
    <lineage>
        <taxon>Eukaryota</taxon>
        <taxon>Fungi</taxon>
        <taxon>Dikarya</taxon>
        <taxon>Ascomycota</taxon>
        <taxon>Pezizomycotina</taxon>
        <taxon>Sordariomycetes</taxon>
        <taxon>Xylariomycetidae</taxon>
        <taxon>Amphisphaeriales</taxon>
        <taxon>Apiosporaceae</taxon>
        <taxon>Neoarthrinium</taxon>
    </lineage>
</organism>
<reference evidence="2" key="1">
    <citation type="submission" date="2021-03" db="EMBL/GenBank/DDBJ databases">
        <title>Revisited historic fungal species revealed as producer of novel bioactive compounds through whole genome sequencing and comparative genomics.</title>
        <authorList>
            <person name="Vignolle G.A."/>
            <person name="Hochenegger N."/>
            <person name="Mach R.L."/>
            <person name="Mach-Aigner A.R."/>
            <person name="Javad Rahimi M."/>
            <person name="Salim K.A."/>
            <person name="Chan C.M."/>
            <person name="Lim L.B.L."/>
            <person name="Cai F."/>
            <person name="Druzhinina I.S."/>
            <person name="U'Ren J.M."/>
            <person name="Derntl C."/>
        </authorList>
    </citation>
    <scope>NUCLEOTIDE SEQUENCE</scope>
    <source>
        <strain evidence="2">TUCIM 5799</strain>
    </source>
</reference>
<dbReference type="GO" id="GO:0016747">
    <property type="term" value="F:acyltransferase activity, transferring groups other than amino-acyl groups"/>
    <property type="evidence" value="ECO:0007669"/>
    <property type="project" value="InterPro"/>
</dbReference>
<dbReference type="PANTHER" id="PTHR43415">
    <property type="entry name" value="SPERMIDINE N(1)-ACETYLTRANSFERASE"/>
    <property type="match status" value="1"/>
</dbReference>
<dbReference type="PANTHER" id="PTHR43415:SF3">
    <property type="entry name" value="GNAT-FAMILY ACETYLTRANSFERASE"/>
    <property type="match status" value="1"/>
</dbReference>
<dbReference type="EMBL" id="JAFIMR010000012">
    <property type="protein sequence ID" value="KAI1871735.1"/>
    <property type="molecule type" value="Genomic_DNA"/>
</dbReference>
<evidence type="ECO:0000259" key="1">
    <source>
        <dbReference type="PROSITE" id="PS51186"/>
    </source>
</evidence>
<dbReference type="Pfam" id="PF00583">
    <property type="entry name" value="Acetyltransf_1"/>
    <property type="match status" value="1"/>
</dbReference>